<name>A0AAV1RK20_9ROSI</name>
<dbReference type="AlphaFoldDB" id="A0AAV1RK20"/>
<sequence length="85" mass="9522">KRESTHVQSMRQTNYNELKKKNINEFNFKAEEYTLHQPRGGSICSCLLLHSSTSLHDVLVASVQLGLYFVSNAKGDGRSIHASLS</sequence>
<proteinExistence type="predicted"/>
<dbReference type="EMBL" id="CAWUPB010000994">
    <property type="protein sequence ID" value="CAK7336423.1"/>
    <property type="molecule type" value="Genomic_DNA"/>
</dbReference>
<comment type="caution">
    <text evidence="1">The sequence shown here is derived from an EMBL/GenBank/DDBJ whole genome shotgun (WGS) entry which is preliminary data.</text>
</comment>
<evidence type="ECO:0000313" key="1">
    <source>
        <dbReference type="EMBL" id="CAK7336423.1"/>
    </source>
</evidence>
<keyword evidence="2" id="KW-1185">Reference proteome</keyword>
<accession>A0AAV1RK20</accession>
<feature type="non-terminal residue" evidence="1">
    <location>
        <position position="1"/>
    </location>
</feature>
<organism evidence="1 2">
    <name type="scientific">Dovyalis caffra</name>
    <dbReference type="NCBI Taxonomy" id="77055"/>
    <lineage>
        <taxon>Eukaryota</taxon>
        <taxon>Viridiplantae</taxon>
        <taxon>Streptophyta</taxon>
        <taxon>Embryophyta</taxon>
        <taxon>Tracheophyta</taxon>
        <taxon>Spermatophyta</taxon>
        <taxon>Magnoliopsida</taxon>
        <taxon>eudicotyledons</taxon>
        <taxon>Gunneridae</taxon>
        <taxon>Pentapetalae</taxon>
        <taxon>rosids</taxon>
        <taxon>fabids</taxon>
        <taxon>Malpighiales</taxon>
        <taxon>Salicaceae</taxon>
        <taxon>Flacourtieae</taxon>
        <taxon>Dovyalis</taxon>
    </lineage>
</organism>
<gene>
    <name evidence="1" type="ORF">DCAF_LOCUS11431</name>
</gene>
<reference evidence="1 2" key="1">
    <citation type="submission" date="2024-01" db="EMBL/GenBank/DDBJ databases">
        <authorList>
            <person name="Waweru B."/>
        </authorList>
    </citation>
    <scope>NUCLEOTIDE SEQUENCE [LARGE SCALE GENOMIC DNA]</scope>
</reference>
<dbReference type="Proteomes" id="UP001314170">
    <property type="component" value="Unassembled WGS sequence"/>
</dbReference>
<evidence type="ECO:0000313" key="2">
    <source>
        <dbReference type="Proteomes" id="UP001314170"/>
    </source>
</evidence>
<protein>
    <submittedName>
        <fullName evidence="1">Uncharacterized protein</fullName>
    </submittedName>
</protein>